<name>A0A1E7K9V1_9ACTN</name>
<sequence length="68" mass="7701">MSVELVRRRETSDLILPVTAVLETGNHVARIANGHARRLCAERFSATLRMVVERKAPWTLDHQLGCFT</sequence>
<evidence type="ECO:0000313" key="2">
    <source>
        <dbReference type="Proteomes" id="UP000175829"/>
    </source>
</evidence>
<dbReference type="RefSeq" id="WP_069993012.1">
    <property type="nucleotide sequence ID" value="NZ_LJGV01000022.1"/>
</dbReference>
<protein>
    <submittedName>
        <fullName evidence="1">Uncharacterized protein</fullName>
    </submittedName>
</protein>
<dbReference type="PATRIC" id="fig|943816.4.peg.4822"/>
<dbReference type="Proteomes" id="UP000175829">
    <property type="component" value="Unassembled WGS sequence"/>
</dbReference>
<reference evidence="1 2" key="1">
    <citation type="journal article" date="2016" name="Front. Microbiol.">
        <title>Comparative Genomics Analysis of Streptomyces Species Reveals Their Adaptation to the Marine Environment and Their Diversity at the Genomic Level.</title>
        <authorList>
            <person name="Tian X."/>
            <person name="Zhang Z."/>
            <person name="Yang T."/>
            <person name="Chen M."/>
            <person name="Li J."/>
            <person name="Chen F."/>
            <person name="Yang J."/>
            <person name="Li W."/>
            <person name="Zhang B."/>
            <person name="Zhang Z."/>
            <person name="Wu J."/>
            <person name="Zhang C."/>
            <person name="Long L."/>
            <person name="Xiao J."/>
        </authorList>
    </citation>
    <scope>NUCLEOTIDE SEQUENCE [LARGE SCALE GENOMIC DNA]</scope>
    <source>
        <strain evidence="1 2">SCSIO M10379</strain>
    </source>
</reference>
<evidence type="ECO:0000313" key="1">
    <source>
        <dbReference type="EMBL" id="OEV00701.1"/>
    </source>
</evidence>
<dbReference type="EMBL" id="LJGV01000022">
    <property type="protein sequence ID" value="OEV00701.1"/>
    <property type="molecule type" value="Genomic_DNA"/>
</dbReference>
<organism evidence="1 2">
    <name type="scientific">Streptomyces qinglanensis</name>
    <dbReference type="NCBI Taxonomy" id="943816"/>
    <lineage>
        <taxon>Bacteria</taxon>
        <taxon>Bacillati</taxon>
        <taxon>Actinomycetota</taxon>
        <taxon>Actinomycetes</taxon>
        <taxon>Kitasatosporales</taxon>
        <taxon>Streptomycetaceae</taxon>
        <taxon>Streptomyces</taxon>
    </lineage>
</organism>
<proteinExistence type="predicted"/>
<comment type="caution">
    <text evidence="1">The sequence shown here is derived from an EMBL/GenBank/DDBJ whole genome shotgun (WGS) entry which is preliminary data.</text>
</comment>
<dbReference type="AlphaFoldDB" id="A0A1E7K9V1"/>
<accession>A0A1E7K9V1</accession>
<gene>
    <name evidence="1" type="ORF">AN217_26150</name>
</gene>